<comment type="similarity">
    <text evidence="1">Belongs to the formin-like family. Class-I subfamily.</text>
</comment>
<dbReference type="Pfam" id="PF02181">
    <property type="entry name" value="FH2"/>
    <property type="match status" value="1"/>
</dbReference>
<evidence type="ECO:0000313" key="8">
    <source>
        <dbReference type="Proteomes" id="UP001497516"/>
    </source>
</evidence>
<name>A0AAV2G8R5_9ROSI</name>
<dbReference type="InterPro" id="IPR042201">
    <property type="entry name" value="FH2_Formin_sf"/>
</dbReference>
<feature type="signal peptide" evidence="5">
    <location>
        <begin position="1"/>
        <end position="25"/>
    </location>
</feature>
<feature type="region of interest" description="Disordered" evidence="3">
    <location>
        <begin position="803"/>
        <end position="850"/>
    </location>
</feature>
<dbReference type="Gene3D" id="1.20.58.2220">
    <property type="entry name" value="Formin, FH2 domain"/>
    <property type="match status" value="1"/>
</dbReference>
<evidence type="ECO:0000256" key="2">
    <source>
        <dbReference type="RuleBase" id="RU361260"/>
    </source>
</evidence>
<feature type="region of interest" description="Disordered" evidence="3">
    <location>
        <begin position="148"/>
        <end position="182"/>
    </location>
</feature>
<dbReference type="SMART" id="SM00498">
    <property type="entry name" value="FH2"/>
    <property type="match status" value="1"/>
</dbReference>
<dbReference type="GO" id="GO:0051015">
    <property type="term" value="F:actin filament binding"/>
    <property type="evidence" value="ECO:0007669"/>
    <property type="project" value="InterPro"/>
</dbReference>
<keyword evidence="4" id="KW-1133">Transmembrane helix</keyword>
<protein>
    <recommendedName>
        <fullName evidence="2">Formin-like protein</fullName>
    </recommendedName>
</protein>
<feature type="compositionally biased region" description="Polar residues" evidence="3">
    <location>
        <begin position="148"/>
        <end position="168"/>
    </location>
</feature>
<keyword evidence="4" id="KW-0472">Membrane</keyword>
<keyword evidence="5" id="KW-0732">Signal</keyword>
<feature type="transmembrane region" description="Helical" evidence="4">
    <location>
        <begin position="185"/>
        <end position="209"/>
    </location>
</feature>
<feature type="chain" id="PRO_5043841942" description="Formin-like protein" evidence="5">
    <location>
        <begin position="26"/>
        <end position="850"/>
    </location>
</feature>
<dbReference type="PANTHER" id="PTHR23213:SF392">
    <property type="entry name" value="FORMIN-LIKE PROTEIN 3"/>
    <property type="match status" value="1"/>
</dbReference>
<dbReference type="PROSITE" id="PS51444">
    <property type="entry name" value="FH2"/>
    <property type="match status" value="1"/>
</dbReference>
<evidence type="ECO:0000256" key="5">
    <source>
        <dbReference type="SAM" id="SignalP"/>
    </source>
</evidence>
<dbReference type="SUPFAM" id="SSF101447">
    <property type="entry name" value="Formin homology 2 domain (FH2 domain)"/>
    <property type="match status" value="1"/>
</dbReference>
<feature type="domain" description="FH2" evidence="6">
    <location>
        <begin position="378"/>
        <end position="808"/>
    </location>
</feature>
<reference evidence="7 8" key="1">
    <citation type="submission" date="2024-04" db="EMBL/GenBank/DDBJ databases">
        <authorList>
            <person name="Fracassetti M."/>
        </authorList>
    </citation>
    <scope>NUCLEOTIDE SEQUENCE [LARGE SCALE GENOMIC DNA]</scope>
</reference>
<organism evidence="7 8">
    <name type="scientific">Linum trigynum</name>
    <dbReference type="NCBI Taxonomy" id="586398"/>
    <lineage>
        <taxon>Eukaryota</taxon>
        <taxon>Viridiplantae</taxon>
        <taxon>Streptophyta</taxon>
        <taxon>Embryophyta</taxon>
        <taxon>Tracheophyta</taxon>
        <taxon>Spermatophyta</taxon>
        <taxon>Magnoliopsida</taxon>
        <taxon>eudicotyledons</taxon>
        <taxon>Gunneridae</taxon>
        <taxon>Pentapetalae</taxon>
        <taxon>rosids</taxon>
        <taxon>fabids</taxon>
        <taxon>Malpighiales</taxon>
        <taxon>Linaceae</taxon>
        <taxon>Linum</taxon>
    </lineage>
</organism>
<evidence type="ECO:0000256" key="3">
    <source>
        <dbReference type="SAM" id="MobiDB-lite"/>
    </source>
</evidence>
<dbReference type="EMBL" id="OZ034821">
    <property type="protein sequence ID" value="CAL1406876.1"/>
    <property type="molecule type" value="Genomic_DNA"/>
</dbReference>
<dbReference type="InterPro" id="IPR015425">
    <property type="entry name" value="FH2_Formin"/>
</dbReference>
<evidence type="ECO:0000256" key="4">
    <source>
        <dbReference type="SAM" id="Phobius"/>
    </source>
</evidence>
<dbReference type="Proteomes" id="UP001497516">
    <property type="component" value="Chromosome 8"/>
</dbReference>
<sequence>MGSRRAAGCITLYVILLFCVTTANQLSPQMNEEETAEDAWIRCCREQSGDNEDLLKDCDFYSLLESPSEMESYLSARRNVQVNPVRVVPLELKKELLHCLRKINLLSDDGSNSFTHWLAKWLQLVLEWSPTPTTTRRRYLASKLDVQSAPNASPPALSQSYSPAASTTETRDNGSGPPSAQDSKLIPIVATAVATFSLVALLFCCWLLCLRKRRPEIINDIEEERDERPLLHLRGSSVSSSLASASMASSTAKNPKSNGAVNETLATNLYLQQGKQEGVTMEGKSTETKVNAVNELLPPLKPPPGRPVTPPPPSPPPPPTAPPPPPMARAPLPPRPPPPGPPPLPKPRPPPAPPKSKLNPSPLGPKQPNISPSSDADSTDDGAQKAKLKPFFWDKVMASPSRSMVWHEISGGSFQFDEEMIESLFGFNANKNNNERKIELVDNSVKYIQIIDPRKAQNLSILLKALNVTTEEVLDALREANELPVEVLQTLLKMAPTQDEELKLRLYEGEISRLGPAERFLKALVEVPFAFKRIESLLFMSSLQEEVTSLKESFATLEVASNKLRNSRLFLKLLEAVLKTGNRMNDGTYRGGALAFKLDTLLKLSDVKGTDGKTTLLHFVVQEIIRSEGVRAFRAAQANNASSPSMASEDLSKNPNNQAAEEHYCNIGLQVVSSLSSDFEEVKRAAVLDADMLSSTLSKLRQSLTRAKAFVESDMKSDEESEFYASLVAFMDRADSDITWLSEEEQRISALVQSTADYFHGKSGKEEGLRLFSIVASFLTMLDKACREVKEARAKELAATRVPLKKENTREASSSGIQQQQQAQNQHHLKPLFPAIAERRNNESSSSDDE</sequence>
<dbReference type="PANTHER" id="PTHR23213">
    <property type="entry name" value="FORMIN-RELATED"/>
    <property type="match status" value="1"/>
</dbReference>
<evidence type="ECO:0000256" key="1">
    <source>
        <dbReference type="ARBA" id="ARBA00025793"/>
    </source>
</evidence>
<dbReference type="GO" id="GO:0045010">
    <property type="term" value="P:actin nucleation"/>
    <property type="evidence" value="ECO:0007669"/>
    <property type="project" value="InterPro"/>
</dbReference>
<accession>A0AAV2G8R5</accession>
<evidence type="ECO:0000313" key="7">
    <source>
        <dbReference type="EMBL" id="CAL1406876.1"/>
    </source>
</evidence>
<keyword evidence="8" id="KW-1185">Reference proteome</keyword>
<dbReference type="InterPro" id="IPR027643">
    <property type="entry name" value="Formin-like_plant"/>
</dbReference>
<evidence type="ECO:0000259" key="6">
    <source>
        <dbReference type="PROSITE" id="PS51444"/>
    </source>
</evidence>
<dbReference type="AlphaFoldDB" id="A0AAV2G8R5"/>
<gene>
    <name evidence="7" type="ORF">LTRI10_LOCUS46572</name>
</gene>
<feature type="compositionally biased region" description="Pro residues" evidence="3">
    <location>
        <begin position="299"/>
        <end position="354"/>
    </location>
</feature>
<proteinExistence type="inferred from homology"/>
<feature type="region of interest" description="Disordered" evidence="3">
    <location>
        <begin position="295"/>
        <end position="383"/>
    </location>
</feature>
<keyword evidence="4" id="KW-0812">Transmembrane</keyword>